<dbReference type="EMBL" id="UXUI01001386">
    <property type="protein sequence ID" value="VDD85433.1"/>
    <property type="molecule type" value="Genomic_DNA"/>
</dbReference>
<dbReference type="GO" id="GO:0000340">
    <property type="term" value="F:RNA 7-methylguanosine cap binding"/>
    <property type="evidence" value="ECO:0007669"/>
    <property type="project" value="InterPro"/>
</dbReference>
<evidence type="ECO:0000313" key="5">
    <source>
        <dbReference type="Proteomes" id="UP000274131"/>
    </source>
</evidence>
<protein>
    <recommendedName>
        <fullName evidence="2">Nuclear cap-binding protein subunit 3</fullName>
    </recommendedName>
</protein>
<evidence type="ECO:0000256" key="3">
    <source>
        <dbReference type="SAM" id="MobiDB-lite"/>
    </source>
</evidence>
<evidence type="ECO:0000256" key="1">
    <source>
        <dbReference type="ARBA" id="ARBA00006069"/>
    </source>
</evidence>
<dbReference type="WBParaSite" id="EVEC_0000085201-mRNA-1">
    <property type="protein sequence ID" value="EVEC_0000085201-mRNA-1"/>
    <property type="gene ID" value="EVEC_0000085201"/>
</dbReference>
<dbReference type="AlphaFoldDB" id="A0A0N4UU11"/>
<feature type="region of interest" description="Disordered" evidence="3">
    <location>
        <begin position="73"/>
        <end position="99"/>
    </location>
</feature>
<organism evidence="6">
    <name type="scientific">Enterobius vermicularis</name>
    <name type="common">Human pinworm</name>
    <dbReference type="NCBI Taxonomy" id="51028"/>
    <lineage>
        <taxon>Eukaryota</taxon>
        <taxon>Metazoa</taxon>
        <taxon>Ecdysozoa</taxon>
        <taxon>Nematoda</taxon>
        <taxon>Chromadorea</taxon>
        <taxon>Rhabditida</taxon>
        <taxon>Spirurina</taxon>
        <taxon>Oxyuridomorpha</taxon>
        <taxon>Oxyuroidea</taxon>
        <taxon>Oxyuridae</taxon>
        <taxon>Enterobius</taxon>
    </lineage>
</organism>
<keyword evidence="5" id="KW-1185">Reference proteome</keyword>
<name>A0A0N4UU11_ENTVE</name>
<dbReference type="Proteomes" id="UP000274131">
    <property type="component" value="Unassembled WGS sequence"/>
</dbReference>
<evidence type="ECO:0000313" key="4">
    <source>
        <dbReference type="EMBL" id="VDD85433.1"/>
    </source>
</evidence>
<proteinExistence type="inferred from homology"/>
<reference evidence="4 5" key="2">
    <citation type="submission" date="2018-10" db="EMBL/GenBank/DDBJ databases">
        <authorList>
            <consortium name="Pathogen Informatics"/>
        </authorList>
    </citation>
    <scope>NUCLEOTIDE SEQUENCE [LARGE SCALE GENOMIC DNA]</scope>
</reference>
<dbReference type="PANTHER" id="PTHR16291:SF0">
    <property type="entry name" value="NUCLEAR CAP-BINDING PROTEIN SUBUNIT 3"/>
    <property type="match status" value="1"/>
</dbReference>
<feature type="compositionally biased region" description="Acidic residues" evidence="3">
    <location>
        <begin position="79"/>
        <end position="99"/>
    </location>
</feature>
<evidence type="ECO:0000256" key="2">
    <source>
        <dbReference type="ARBA" id="ARBA00019876"/>
    </source>
</evidence>
<dbReference type="STRING" id="51028.A0A0N4UU11"/>
<dbReference type="GO" id="GO:0003729">
    <property type="term" value="F:mRNA binding"/>
    <property type="evidence" value="ECO:0007669"/>
    <property type="project" value="InterPro"/>
</dbReference>
<dbReference type="GO" id="GO:0005634">
    <property type="term" value="C:nucleus"/>
    <property type="evidence" value="ECO:0007669"/>
    <property type="project" value="TreeGrafter"/>
</dbReference>
<dbReference type="PANTHER" id="PTHR16291">
    <property type="entry name" value="NUCLEAR CAP-BINDING PROTEIN SUBUNIT 3"/>
    <property type="match status" value="1"/>
</dbReference>
<dbReference type="InterPro" id="IPR019416">
    <property type="entry name" value="NCBP3"/>
</dbReference>
<sequence>MGIDPYDPDIRFHSVLVHGVAGLTPFQIHKMFAEFSPTAVDMIDDQSCNVIWNEQFTVGKMILEMTKPLKRVRGHRETEEGEVDENSSDEEDGEMKEEQGDDVTIDIKGLLFADSSKETKVEVLYLVESKITLVGIGMFLLYENTLKGLKTCFRRTAYCKIIFLFSH</sequence>
<accession>A0A0N4UU11</accession>
<dbReference type="OrthoDB" id="422106at2759"/>
<gene>
    <name evidence="4" type="ORF">EVEC_LOCUS576</name>
</gene>
<reference evidence="6" key="1">
    <citation type="submission" date="2017-02" db="UniProtKB">
        <authorList>
            <consortium name="WormBaseParasite"/>
        </authorList>
    </citation>
    <scope>IDENTIFICATION</scope>
</reference>
<evidence type="ECO:0000313" key="6">
    <source>
        <dbReference type="WBParaSite" id="EVEC_0000085201-mRNA-1"/>
    </source>
</evidence>
<comment type="similarity">
    <text evidence="1">Belongs to the NCBP3 family.</text>
</comment>